<name>A0A916YQY9_9BACT</name>
<dbReference type="InterPro" id="IPR015943">
    <property type="entry name" value="WD40/YVTN_repeat-like_dom_sf"/>
</dbReference>
<dbReference type="PROSITE" id="PS51257">
    <property type="entry name" value="PROKAR_LIPOPROTEIN"/>
    <property type="match status" value="1"/>
</dbReference>
<dbReference type="RefSeq" id="WP_188766088.1">
    <property type="nucleotide sequence ID" value="NZ_BMKK01000004.1"/>
</dbReference>
<dbReference type="InterPro" id="IPR011964">
    <property type="entry name" value="YVTN_b-propeller_repeat"/>
</dbReference>
<dbReference type="Proteomes" id="UP000609064">
    <property type="component" value="Unassembled WGS sequence"/>
</dbReference>
<feature type="chain" id="PRO_5036974203" description="YNCE-like beta-propeller domain-containing protein" evidence="2">
    <location>
        <begin position="23"/>
        <end position="351"/>
    </location>
</feature>
<dbReference type="EMBL" id="BMKK01000004">
    <property type="protein sequence ID" value="GGD57174.1"/>
    <property type="molecule type" value="Genomic_DNA"/>
</dbReference>
<evidence type="ECO:0000313" key="4">
    <source>
        <dbReference type="EMBL" id="GGD57174.1"/>
    </source>
</evidence>
<reference evidence="4" key="2">
    <citation type="submission" date="2020-09" db="EMBL/GenBank/DDBJ databases">
        <authorList>
            <person name="Sun Q."/>
            <person name="Zhou Y."/>
        </authorList>
    </citation>
    <scope>NUCLEOTIDE SEQUENCE</scope>
    <source>
        <strain evidence="4">CGMCC 1.15958</strain>
    </source>
</reference>
<dbReference type="InterPro" id="IPR011048">
    <property type="entry name" value="Haem_d1_sf"/>
</dbReference>
<gene>
    <name evidence="4" type="ORF">GCM10011514_21570</name>
</gene>
<keyword evidence="5" id="KW-1185">Reference proteome</keyword>
<dbReference type="NCBIfam" id="TIGR02276">
    <property type="entry name" value="beta_rpt_yvtn"/>
    <property type="match status" value="2"/>
</dbReference>
<organism evidence="4 5">
    <name type="scientific">Emticicia aquatilis</name>
    <dbReference type="NCBI Taxonomy" id="1537369"/>
    <lineage>
        <taxon>Bacteria</taxon>
        <taxon>Pseudomonadati</taxon>
        <taxon>Bacteroidota</taxon>
        <taxon>Cytophagia</taxon>
        <taxon>Cytophagales</taxon>
        <taxon>Leadbetterellaceae</taxon>
        <taxon>Emticicia</taxon>
    </lineage>
</organism>
<dbReference type="AlphaFoldDB" id="A0A916YQY9"/>
<keyword evidence="1 2" id="KW-0732">Signal</keyword>
<sequence length="351" mass="38010">MKKTVVFLLMMSVILSCMPNEATPELNIAFPAAYVINGESTTISVINLNTDETNTIKLNQSVSNHSTHNMTNDIVFPHHIYLSPDGTKLSIGVPGVDLTEGHSGTHETKGKIVIIDAKTGKVLSQTELSKPNHNSIFSPDGSEIWTTSMEHEGKTLVFDAASMSLKNTISVGPEPAEVTFSSDGKYAFTANGGSNSISVIDITSKKVIKTIAVGAEPVGAWTGTDGNMYVDNEIGQTVSVINVNQLEVIETVDLGFTPGYVAYNQSLNEMWVSNSGQSFVYYFKRENNKWKKAGSIQTGLDAHAIAFSKDDKIAYVTNQKNLTVSIINTTNHTKIKDVQVGQKPNGIALKY</sequence>
<dbReference type="PANTHER" id="PTHR47197:SF3">
    <property type="entry name" value="DIHYDRO-HEME D1 DEHYDROGENASE"/>
    <property type="match status" value="1"/>
</dbReference>
<accession>A0A916YQY9</accession>
<dbReference type="Gene3D" id="2.130.10.10">
    <property type="entry name" value="YVTN repeat-like/Quinoprotein amine dehydrogenase"/>
    <property type="match status" value="2"/>
</dbReference>
<evidence type="ECO:0000259" key="3">
    <source>
        <dbReference type="Pfam" id="PF21783"/>
    </source>
</evidence>
<dbReference type="InterPro" id="IPR051200">
    <property type="entry name" value="Host-pathogen_enzymatic-act"/>
</dbReference>
<evidence type="ECO:0000313" key="5">
    <source>
        <dbReference type="Proteomes" id="UP000609064"/>
    </source>
</evidence>
<feature type="domain" description="YNCE-like beta-propeller" evidence="3">
    <location>
        <begin position="131"/>
        <end position="253"/>
    </location>
</feature>
<dbReference type="PANTHER" id="PTHR47197">
    <property type="entry name" value="PROTEIN NIRF"/>
    <property type="match status" value="1"/>
</dbReference>
<comment type="caution">
    <text evidence="4">The sequence shown here is derived from an EMBL/GenBank/DDBJ whole genome shotgun (WGS) entry which is preliminary data.</text>
</comment>
<dbReference type="SUPFAM" id="SSF51004">
    <property type="entry name" value="C-terminal (heme d1) domain of cytochrome cd1-nitrite reductase"/>
    <property type="match status" value="1"/>
</dbReference>
<protein>
    <recommendedName>
        <fullName evidence="3">YNCE-like beta-propeller domain-containing protein</fullName>
    </recommendedName>
</protein>
<evidence type="ECO:0000256" key="2">
    <source>
        <dbReference type="SAM" id="SignalP"/>
    </source>
</evidence>
<dbReference type="Pfam" id="PF21783">
    <property type="entry name" value="YNCE"/>
    <property type="match status" value="1"/>
</dbReference>
<proteinExistence type="predicted"/>
<reference evidence="4" key="1">
    <citation type="journal article" date="2014" name="Int. J. Syst. Evol. Microbiol.">
        <title>Complete genome sequence of Corynebacterium casei LMG S-19264T (=DSM 44701T), isolated from a smear-ripened cheese.</title>
        <authorList>
            <consortium name="US DOE Joint Genome Institute (JGI-PGF)"/>
            <person name="Walter F."/>
            <person name="Albersmeier A."/>
            <person name="Kalinowski J."/>
            <person name="Ruckert C."/>
        </authorList>
    </citation>
    <scope>NUCLEOTIDE SEQUENCE</scope>
    <source>
        <strain evidence="4">CGMCC 1.15958</strain>
    </source>
</reference>
<dbReference type="InterPro" id="IPR048433">
    <property type="entry name" value="YNCE-like_beta-prop"/>
</dbReference>
<feature type="signal peptide" evidence="2">
    <location>
        <begin position="1"/>
        <end position="22"/>
    </location>
</feature>
<evidence type="ECO:0000256" key="1">
    <source>
        <dbReference type="ARBA" id="ARBA00022729"/>
    </source>
</evidence>